<dbReference type="eggNOG" id="ENOG502R44H">
    <property type="taxonomic scope" value="Eukaryota"/>
</dbReference>
<evidence type="ECO:0000259" key="6">
    <source>
        <dbReference type="PROSITE" id="PS51005"/>
    </source>
</evidence>
<reference evidence="8" key="1">
    <citation type="journal article" date="2010" name="Nat. Biotechnol.">
        <title>Draft genome sequence of the oilseed species Ricinus communis.</title>
        <authorList>
            <person name="Chan A.P."/>
            <person name="Crabtree J."/>
            <person name="Zhao Q."/>
            <person name="Lorenzi H."/>
            <person name="Orvis J."/>
            <person name="Puiu D."/>
            <person name="Melake-Berhan A."/>
            <person name="Jones K.M."/>
            <person name="Redman J."/>
            <person name="Chen G."/>
            <person name="Cahoon E.B."/>
            <person name="Gedil M."/>
            <person name="Stanke M."/>
            <person name="Haas B.J."/>
            <person name="Wortman J.R."/>
            <person name="Fraser-Liggett C.M."/>
            <person name="Ravel J."/>
            <person name="Rabinowicz P.D."/>
        </authorList>
    </citation>
    <scope>NUCLEOTIDE SEQUENCE [LARGE SCALE GENOMIC DNA]</scope>
    <source>
        <strain evidence="8">cv. Hale</strain>
    </source>
</reference>
<dbReference type="PANTHER" id="PTHR31744:SF220">
    <property type="entry name" value="LOW QUALITY PROTEIN: NAC DOMAIN-CONTAINING PROTEIN 90-LIKE"/>
    <property type="match status" value="1"/>
</dbReference>
<dbReference type="SUPFAM" id="SSF101941">
    <property type="entry name" value="NAC domain"/>
    <property type="match status" value="1"/>
</dbReference>
<dbReference type="PROSITE" id="PS51005">
    <property type="entry name" value="NAC"/>
    <property type="match status" value="1"/>
</dbReference>
<feature type="domain" description="NAC" evidence="6">
    <location>
        <begin position="4"/>
        <end position="168"/>
    </location>
</feature>
<organism evidence="7 8">
    <name type="scientific">Ricinus communis</name>
    <name type="common">Castor bean</name>
    <dbReference type="NCBI Taxonomy" id="3988"/>
    <lineage>
        <taxon>Eukaryota</taxon>
        <taxon>Viridiplantae</taxon>
        <taxon>Streptophyta</taxon>
        <taxon>Embryophyta</taxon>
        <taxon>Tracheophyta</taxon>
        <taxon>Spermatophyta</taxon>
        <taxon>Magnoliopsida</taxon>
        <taxon>eudicotyledons</taxon>
        <taxon>Gunneridae</taxon>
        <taxon>Pentapetalae</taxon>
        <taxon>rosids</taxon>
        <taxon>fabids</taxon>
        <taxon>Malpighiales</taxon>
        <taxon>Euphorbiaceae</taxon>
        <taxon>Acalyphoideae</taxon>
        <taxon>Acalypheae</taxon>
        <taxon>Ricinus</taxon>
    </lineage>
</organism>
<dbReference type="InterPro" id="IPR036093">
    <property type="entry name" value="NAC_dom_sf"/>
</dbReference>
<dbReference type="GO" id="GO:0006355">
    <property type="term" value="P:regulation of DNA-templated transcription"/>
    <property type="evidence" value="ECO:0007669"/>
    <property type="project" value="InterPro"/>
</dbReference>
<dbReference type="PANTHER" id="PTHR31744">
    <property type="entry name" value="PROTEIN CUP-SHAPED COTYLEDON 2-RELATED"/>
    <property type="match status" value="1"/>
</dbReference>
<keyword evidence="2" id="KW-0238">DNA-binding</keyword>
<dbReference type="InParanoid" id="B9SX20"/>
<dbReference type="OrthoDB" id="810826at2759"/>
<evidence type="ECO:0000256" key="3">
    <source>
        <dbReference type="ARBA" id="ARBA00023163"/>
    </source>
</evidence>
<evidence type="ECO:0000256" key="2">
    <source>
        <dbReference type="ARBA" id="ARBA00023125"/>
    </source>
</evidence>
<evidence type="ECO:0000313" key="8">
    <source>
        <dbReference type="Proteomes" id="UP000008311"/>
    </source>
</evidence>
<evidence type="ECO:0000256" key="1">
    <source>
        <dbReference type="ARBA" id="ARBA00023015"/>
    </source>
</evidence>
<dbReference type="KEGG" id="rcu:8269734"/>
<dbReference type="Pfam" id="PF02365">
    <property type="entry name" value="NAM"/>
    <property type="match status" value="1"/>
</dbReference>
<keyword evidence="3" id="KW-0804">Transcription</keyword>
<evidence type="ECO:0000256" key="5">
    <source>
        <dbReference type="SAM" id="MobiDB-lite"/>
    </source>
</evidence>
<name>B9SX20_RICCO</name>
<dbReference type="AlphaFoldDB" id="B9SX20"/>
<accession>B9SX20</accession>
<sequence length="261" mass="29934">MEDLAPGVRFYPTEEELVSFYLHHKLEGNRNDLNQVLDLVIPVLDIYEFSPWELPQYSGIYNRTDPEQWFLFIPRQESEVRGGRSKRLTTVGYWKATGSPGYVYSSDNRCIAVKRTMVFYKGRAPKGHKTDWKMNEYKAIQRETSSSTAANANPKLREEFSLCRVYKKSKCLRSFDRRPVGVEVGPRIRAQQAHGHGATEAHQNPAVMETRSSHDDNISSSGDHGYPQKTGEESNTALAIGNESFLDWDQLENWYFDGDDI</sequence>
<evidence type="ECO:0000313" key="7">
    <source>
        <dbReference type="EMBL" id="EEF31871.1"/>
    </source>
</evidence>
<keyword evidence="4" id="KW-0539">Nucleus</keyword>
<dbReference type="STRING" id="3988.B9SX20"/>
<gene>
    <name evidence="7" type="ORF">RCOM_1259530</name>
</gene>
<dbReference type="InterPro" id="IPR003441">
    <property type="entry name" value="NAC-dom"/>
</dbReference>
<dbReference type="GO" id="GO:0003677">
    <property type="term" value="F:DNA binding"/>
    <property type="evidence" value="ECO:0007669"/>
    <property type="project" value="UniProtKB-KW"/>
</dbReference>
<keyword evidence="8" id="KW-1185">Reference proteome</keyword>
<protein>
    <submittedName>
        <fullName evidence="7">NAC domain-containing protein, putative</fullName>
    </submittedName>
</protein>
<keyword evidence="1" id="KW-0805">Transcription regulation</keyword>
<dbReference type="Proteomes" id="UP000008311">
    <property type="component" value="Unassembled WGS sequence"/>
</dbReference>
<dbReference type="EMBL" id="EQ974214">
    <property type="protein sequence ID" value="EEF31871.1"/>
    <property type="molecule type" value="Genomic_DNA"/>
</dbReference>
<dbReference type="Gene3D" id="2.170.150.80">
    <property type="entry name" value="NAC domain"/>
    <property type="match status" value="1"/>
</dbReference>
<evidence type="ECO:0000256" key="4">
    <source>
        <dbReference type="ARBA" id="ARBA00023242"/>
    </source>
</evidence>
<feature type="region of interest" description="Disordered" evidence="5">
    <location>
        <begin position="190"/>
        <end position="232"/>
    </location>
</feature>
<proteinExistence type="predicted"/>